<keyword evidence="5 11" id="KW-0109">Calcium transport</keyword>
<sequence>MDVPTPQVRQAPRSSLQEEATGLYHLLTSSKINVLLLCLPAGWACHFLNTPDVATFTLNLVALVPLAWLLGWTTEDLSLRCGAVGGGLINATFGNAPELILSIIALLHGLPTVALASLLGSVLSNLLLVLGSCFFIGGMLQGIGGCLLCDMAYTTSLCSAMLTAASMLAINAASSSVGGTLYTAGARTALCHATAILLILLYVALLISILWTHKLDAPDEDEENAELPTLSILGALLVLATTTVLVTVSSEFLVDALKGLIVHAKVGEEFLGLIVLPLASNATDHMSAVTLATKNNMNLALGCCLGSAVQVVMVVLPVLVLTGWAAGREVELGMEVSFILITVLATLVVCHVTRLGRLDWLQGAYLISFYVLIATYYALLPHKPE</sequence>
<proteinExistence type="inferred from homology"/>
<feature type="transmembrane region" description="Helical" evidence="11">
    <location>
        <begin position="53"/>
        <end position="70"/>
    </location>
</feature>
<evidence type="ECO:0000256" key="11">
    <source>
        <dbReference type="RuleBase" id="RU365028"/>
    </source>
</evidence>
<dbReference type="PANTHER" id="PTHR31503:SF22">
    <property type="entry name" value="VACUOLAR CALCIUM ION TRANSPORTER"/>
    <property type="match status" value="1"/>
</dbReference>
<keyword evidence="14" id="KW-1185">Reference proteome</keyword>
<keyword evidence="6 11" id="KW-0812">Transmembrane</keyword>
<keyword evidence="7 11" id="KW-0106">Calcium</keyword>
<feature type="transmembrane region" description="Helical" evidence="11">
    <location>
        <begin position="299"/>
        <end position="324"/>
    </location>
</feature>
<feature type="domain" description="Sodium/calcium exchanger membrane region" evidence="12">
    <location>
        <begin position="235"/>
        <end position="376"/>
    </location>
</feature>
<comment type="subcellular location">
    <subcellularLocation>
        <location evidence="1">Endomembrane system</location>
        <topology evidence="1">Multi-pass membrane protein</topology>
    </subcellularLocation>
    <subcellularLocation>
        <location evidence="11">Vacuole membrane</location>
    </subcellularLocation>
</comment>
<keyword evidence="11" id="KW-0926">Vacuole</keyword>
<feature type="transmembrane region" description="Helical" evidence="11">
    <location>
        <begin position="230"/>
        <end position="248"/>
    </location>
</feature>
<evidence type="ECO:0000256" key="2">
    <source>
        <dbReference type="ARBA" id="ARBA00008248"/>
    </source>
</evidence>
<dbReference type="PANTHER" id="PTHR31503">
    <property type="entry name" value="VACUOLAR CALCIUM ION TRANSPORTER"/>
    <property type="match status" value="1"/>
</dbReference>
<evidence type="ECO:0000256" key="10">
    <source>
        <dbReference type="ARBA" id="ARBA00023136"/>
    </source>
</evidence>
<evidence type="ECO:0000259" key="12">
    <source>
        <dbReference type="Pfam" id="PF01699"/>
    </source>
</evidence>
<feature type="transmembrane region" description="Helical" evidence="11">
    <location>
        <begin position="99"/>
        <end position="119"/>
    </location>
</feature>
<reference evidence="13 14" key="1">
    <citation type="submission" date="2024-06" db="EMBL/GenBank/DDBJ databases">
        <authorList>
            <person name="Kraege A."/>
            <person name="Thomma B."/>
        </authorList>
    </citation>
    <scope>NUCLEOTIDE SEQUENCE [LARGE SCALE GENOMIC DNA]</scope>
</reference>
<protein>
    <recommendedName>
        <fullName evidence="11">Vacuolar cation/proton exchanger</fullName>
    </recommendedName>
</protein>
<feature type="transmembrane region" description="Helical" evidence="11">
    <location>
        <begin position="189"/>
        <end position="210"/>
    </location>
</feature>
<comment type="function">
    <text evidence="11">Vacuolar cation/proton exchanger (CAX). Translocates Ca(2+) and other metal ions into vacuoles using the proton gradient formed by H(+)-ATPase and H(+)-pyrophosphatase.</text>
</comment>
<evidence type="ECO:0000256" key="5">
    <source>
        <dbReference type="ARBA" id="ARBA00022568"/>
    </source>
</evidence>
<evidence type="ECO:0000313" key="13">
    <source>
        <dbReference type="EMBL" id="CAL5223212.1"/>
    </source>
</evidence>
<gene>
    <name evidence="13" type="primary">g5688</name>
    <name evidence="13" type="ORF">VP750_LOCUS4871</name>
</gene>
<keyword evidence="9 11" id="KW-0406">Ion transport</keyword>
<comment type="caution">
    <text evidence="11">Lacks conserved residue(s) required for the propagation of feature annotation.</text>
</comment>
<evidence type="ECO:0000256" key="1">
    <source>
        <dbReference type="ARBA" id="ARBA00004127"/>
    </source>
</evidence>
<dbReference type="Proteomes" id="UP001497392">
    <property type="component" value="Unassembled WGS sequence"/>
</dbReference>
<keyword evidence="4 11" id="KW-0050">Antiport</keyword>
<feature type="transmembrane region" description="Helical" evidence="11">
    <location>
        <begin position="159"/>
        <end position="182"/>
    </location>
</feature>
<keyword evidence="3 11" id="KW-0813">Transport</keyword>
<feature type="domain" description="Sodium/calcium exchanger membrane region" evidence="12">
    <location>
        <begin position="53"/>
        <end position="209"/>
    </location>
</feature>
<evidence type="ECO:0000256" key="8">
    <source>
        <dbReference type="ARBA" id="ARBA00022989"/>
    </source>
</evidence>
<evidence type="ECO:0000256" key="3">
    <source>
        <dbReference type="ARBA" id="ARBA00022448"/>
    </source>
</evidence>
<comment type="caution">
    <text evidence="13">The sequence shown here is derived from an EMBL/GenBank/DDBJ whole genome shotgun (WGS) entry which is preliminary data.</text>
</comment>
<feature type="transmembrane region" description="Helical" evidence="11">
    <location>
        <begin position="336"/>
        <end position="354"/>
    </location>
</feature>
<feature type="transmembrane region" description="Helical" evidence="11">
    <location>
        <begin position="360"/>
        <end position="380"/>
    </location>
</feature>
<evidence type="ECO:0000256" key="6">
    <source>
        <dbReference type="ARBA" id="ARBA00022692"/>
    </source>
</evidence>
<evidence type="ECO:0000313" key="14">
    <source>
        <dbReference type="Proteomes" id="UP001497392"/>
    </source>
</evidence>
<dbReference type="EMBL" id="CAXHTA020000008">
    <property type="protein sequence ID" value="CAL5223212.1"/>
    <property type="molecule type" value="Genomic_DNA"/>
</dbReference>
<dbReference type="Gene3D" id="1.20.1420.30">
    <property type="entry name" value="NCX, central ion-binding region"/>
    <property type="match status" value="1"/>
</dbReference>
<dbReference type="NCBIfam" id="TIGR00378">
    <property type="entry name" value="cax"/>
    <property type="match status" value="1"/>
</dbReference>
<accession>A0ABP1G040</accession>
<dbReference type="InterPro" id="IPR004798">
    <property type="entry name" value="CAX-like"/>
</dbReference>
<feature type="transmembrane region" description="Helical" evidence="11">
    <location>
        <begin position="126"/>
        <end position="153"/>
    </location>
</feature>
<dbReference type="Pfam" id="PF01699">
    <property type="entry name" value="Na_Ca_ex"/>
    <property type="match status" value="2"/>
</dbReference>
<evidence type="ECO:0000256" key="7">
    <source>
        <dbReference type="ARBA" id="ARBA00022837"/>
    </source>
</evidence>
<evidence type="ECO:0000256" key="4">
    <source>
        <dbReference type="ARBA" id="ARBA00022449"/>
    </source>
</evidence>
<name>A0ABP1G040_9CHLO</name>
<comment type="similarity">
    <text evidence="2">Belongs to the Ca(2+):cation antiporter (CaCA) (TC 2.A.19) family. Cation/proton exchanger (CAX) subfamily.</text>
</comment>
<dbReference type="InterPro" id="IPR004713">
    <property type="entry name" value="CaH_exchang"/>
</dbReference>
<dbReference type="InterPro" id="IPR044880">
    <property type="entry name" value="NCX_ion-bd_dom_sf"/>
</dbReference>
<keyword evidence="8 11" id="KW-1133">Transmembrane helix</keyword>
<feature type="transmembrane region" description="Helical" evidence="11">
    <location>
        <begin position="22"/>
        <end position="41"/>
    </location>
</feature>
<evidence type="ECO:0000256" key="9">
    <source>
        <dbReference type="ARBA" id="ARBA00023065"/>
    </source>
</evidence>
<keyword evidence="10 11" id="KW-0472">Membrane</keyword>
<organism evidence="13 14">
    <name type="scientific">Coccomyxa viridis</name>
    <dbReference type="NCBI Taxonomy" id="1274662"/>
    <lineage>
        <taxon>Eukaryota</taxon>
        <taxon>Viridiplantae</taxon>
        <taxon>Chlorophyta</taxon>
        <taxon>core chlorophytes</taxon>
        <taxon>Trebouxiophyceae</taxon>
        <taxon>Trebouxiophyceae incertae sedis</taxon>
        <taxon>Coccomyxaceae</taxon>
        <taxon>Coccomyxa</taxon>
    </lineage>
</organism>
<dbReference type="InterPro" id="IPR004837">
    <property type="entry name" value="NaCa_Exmemb"/>
</dbReference>